<dbReference type="KEGG" id="vg:80020042"/>
<feature type="transmembrane region" description="Helical" evidence="1">
    <location>
        <begin position="6"/>
        <end position="27"/>
    </location>
</feature>
<gene>
    <name evidence="2" type="primary">47</name>
    <name evidence="2" type="ORF">SEA_SHAMBRE1_47</name>
</gene>
<dbReference type="Proteomes" id="UP001063033">
    <property type="component" value="Segment"/>
</dbReference>
<keyword evidence="1" id="KW-0812">Transmembrane</keyword>
<evidence type="ECO:0000256" key="1">
    <source>
        <dbReference type="SAM" id="Phobius"/>
    </source>
</evidence>
<accession>A0A977PRV2</accession>
<keyword evidence="1" id="KW-1133">Transmembrane helix</keyword>
<proteinExistence type="predicted"/>
<organism evidence="2 3">
    <name type="scientific">Arthrobacter phage Shambre1</name>
    <dbReference type="NCBI Taxonomy" id="2927284"/>
    <lineage>
        <taxon>Viruses</taxon>
        <taxon>Duplodnaviria</taxon>
        <taxon>Heunggongvirae</taxon>
        <taxon>Uroviricota</taxon>
        <taxon>Caudoviricetes</taxon>
        <taxon>Bismarckvirus</taxon>
        <taxon>Bismarckvirus shambre1</taxon>
    </lineage>
</organism>
<dbReference type="RefSeq" id="YP_010755390.1">
    <property type="nucleotide sequence ID" value="NC_073469.1"/>
</dbReference>
<name>A0A977PRV2_9CAUD</name>
<keyword evidence="3" id="KW-1185">Reference proteome</keyword>
<sequence length="99" mass="10832">MNPDDVWALAGWWAAGGAGLGIVVAWIRRPRPEPKTAPGGPLGWAVWEATCAIESLKTSIATGTADQVHDNLNQAVVATIRLEHELRDRERVTQHDKQE</sequence>
<keyword evidence="1" id="KW-0472">Membrane</keyword>
<reference evidence="2" key="1">
    <citation type="submission" date="2022-08" db="EMBL/GenBank/DDBJ databases">
        <authorList>
            <person name="Dojs M.A."/>
            <person name="Fleischacker C.L."/>
            <person name="Jackson S.M."/>
            <person name="Feiring S.B."/>
            <person name="Webb R.J."/>
            <person name="Schaefbauer A.B."/>
            <person name="Vigness C.A."/>
            <person name="Boyle B.L."/>
            <person name="Frank J.R."/>
            <person name="Fleischacker T.C."/>
            <person name="Ackerman S.B."/>
            <person name="Balish M.F."/>
            <person name="Garlena R.A."/>
            <person name="Russell D.A."/>
            <person name="Jacobs-Sera D."/>
            <person name="Hatfull G.F."/>
        </authorList>
    </citation>
    <scope>NUCLEOTIDE SEQUENCE</scope>
</reference>
<protein>
    <submittedName>
        <fullName evidence="2">Membrane protein</fullName>
    </submittedName>
</protein>
<evidence type="ECO:0000313" key="2">
    <source>
        <dbReference type="EMBL" id="UXE04783.1"/>
    </source>
</evidence>
<dbReference type="GeneID" id="80020042"/>
<evidence type="ECO:0000313" key="3">
    <source>
        <dbReference type="Proteomes" id="UP001063033"/>
    </source>
</evidence>
<dbReference type="EMBL" id="OP297545">
    <property type="protein sequence ID" value="UXE04783.1"/>
    <property type="molecule type" value="Genomic_DNA"/>
</dbReference>